<feature type="non-terminal residue" evidence="1">
    <location>
        <position position="202"/>
    </location>
</feature>
<keyword evidence="2" id="KW-1185">Reference proteome</keyword>
<organism evidence="1 2">
    <name type="scientific">Iphiclides podalirius</name>
    <name type="common">scarce swallowtail</name>
    <dbReference type="NCBI Taxonomy" id="110791"/>
    <lineage>
        <taxon>Eukaryota</taxon>
        <taxon>Metazoa</taxon>
        <taxon>Ecdysozoa</taxon>
        <taxon>Arthropoda</taxon>
        <taxon>Hexapoda</taxon>
        <taxon>Insecta</taxon>
        <taxon>Pterygota</taxon>
        <taxon>Neoptera</taxon>
        <taxon>Endopterygota</taxon>
        <taxon>Lepidoptera</taxon>
        <taxon>Glossata</taxon>
        <taxon>Ditrysia</taxon>
        <taxon>Papilionoidea</taxon>
        <taxon>Papilionidae</taxon>
        <taxon>Papilioninae</taxon>
        <taxon>Iphiclides</taxon>
    </lineage>
</organism>
<sequence length="202" mass="22231">MYSVSKYCAISSDSSIRSDHFVIAFAHKSVARERDANELGRIAAANSTSPPPPPRTARDHCPAQLSGLPSHNYVLTTCNIERPVRCGSLPSSPPPPPPPRLLRRYYSLRATRPRSSALYHGAAPPNGMDAVVKSASSKPLQTRESSRRSKDELGRLVVRDARCVINGGHGRGVRFALTMFLYFVKLKPLSGEKRGSSWRHNE</sequence>
<reference evidence="1" key="1">
    <citation type="submission" date="2022-03" db="EMBL/GenBank/DDBJ databases">
        <authorList>
            <person name="Martin H S."/>
        </authorList>
    </citation>
    <scope>NUCLEOTIDE SEQUENCE</scope>
</reference>
<proteinExistence type="predicted"/>
<name>A0ABN8I8T6_9NEOP</name>
<accession>A0ABN8I8T6</accession>
<evidence type="ECO:0000313" key="1">
    <source>
        <dbReference type="EMBL" id="CAH2050647.1"/>
    </source>
</evidence>
<protein>
    <submittedName>
        <fullName evidence="1">Uncharacterized protein</fullName>
    </submittedName>
</protein>
<dbReference type="EMBL" id="OW152814">
    <property type="protein sequence ID" value="CAH2050647.1"/>
    <property type="molecule type" value="Genomic_DNA"/>
</dbReference>
<gene>
    <name evidence="1" type="ORF">IPOD504_LOCUS7586</name>
</gene>
<evidence type="ECO:0000313" key="2">
    <source>
        <dbReference type="Proteomes" id="UP000837857"/>
    </source>
</evidence>
<dbReference type="Proteomes" id="UP000837857">
    <property type="component" value="Chromosome 2"/>
</dbReference>